<evidence type="ECO:0000313" key="2">
    <source>
        <dbReference type="EMBL" id="MPC63664.1"/>
    </source>
</evidence>
<name>A0A5B7H499_PORTR</name>
<dbReference type="AlphaFoldDB" id="A0A5B7H499"/>
<sequence>MMVRAAWPWPEGQPNCNISGEWSDPLGAETLSAAVVARGGNASTLEVAFNSTGGHYRGAAPLEDGKAAALKMTGTKNDSLLLHLLCLNDVLWAMQTPLYSSPRMIRMFSFRRREVPAPLQDTASPAPSSSAPEFILVNISLPKRQEDDHRQRDDQTALA</sequence>
<feature type="compositionally biased region" description="Basic and acidic residues" evidence="1">
    <location>
        <begin position="143"/>
        <end position="159"/>
    </location>
</feature>
<comment type="caution">
    <text evidence="2">The sequence shown here is derived from an EMBL/GenBank/DDBJ whole genome shotgun (WGS) entry which is preliminary data.</text>
</comment>
<dbReference type="Proteomes" id="UP000324222">
    <property type="component" value="Unassembled WGS sequence"/>
</dbReference>
<reference evidence="2 3" key="1">
    <citation type="submission" date="2019-05" db="EMBL/GenBank/DDBJ databases">
        <title>Another draft genome of Portunus trituberculatus and its Hox gene families provides insights of decapod evolution.</title>
        <authorList>
            <person name="Jeong J.-H."/>
            <person name="Song I."/>
            <person name="Kim S."/>
            <person name="Choi T."/>
            <person name="Kim D."/>
            <person name="Ryu S."/>
            <person name="Kim W."/>
        </authorList>
    </citation>
    <scope>NUCLEOTIDE SEQUENCE [LARGE SCALE GENOMIC DNA]</scope>
    <source>
        <tissue evidence="2">Muscle</tissue>
    </source>
</reference>
<gene>
    <name evidence="2" type="ORF">E2C01_057765</name>
</gene>
<organism evidence="2 3">
    <name type="scientific">Portunus trituberculatus</name>
    <name type="common">Swimming crab</name>
    <name type="synonym">Neptunus trituberculatus</name>
    <dbReference type="NCBI Taxonomy" id="210409"/>
    <lineage>
        <taxon>Eukaryota</taxon>
        <taxon>Metazoa</taxon>
        <taxon>Ecdysozoa</taxon>
        <taxon>Arthropoda</taxon>
        <taxon>Crustacea</taxon>
        <taxon>Multicrustacea</taxon>
        <taxon>Malacostraca</taxon>
        <taxon>Eumalacostraca</taxon>
        <taxon>Eucarida</taxon>
        <taxon>Decapoda</taxon>
        <taxon>Pleocyemata</taxon>
        <taxon>Brachyura</taxon>
        <taxon>Eubrachyura</taxon>
        <taxon>Portunoidea</taxon>
        <taxon>Portunidae</taxon>
        <taxon>Portuninae</taxon>
        <taxon>Portunus</taxon>
    </lineage>
</organism>
<proteinExistence type="predicted"/>
<feature type="region of interest" description="Disordered" evidence="1">
    <location>
        <begin position="140"/>
        <end position="159"/>
    </location>
</feature>
<protein>
    <submittedName>
        <fullName evidence="2">Uncharacterized protein</fullName>
    </submittedName>
</protein>
<accession>A0A5B7H499</accession>
<evidence type="ECO:0000313" key="3">
    <source>
        <dbReference type="Proteomes" id="UP000324222"/>
    </source>
</evidence>
<keyword evidence="3" id="KW-1185">Reference proteome</keyword>
<evidence type="ECO:0000256" key="1">
    <source>
        <dbReference type="SAM" id="MobiDB-lite"/>
    </source>
</evidence>
<dbReference type="EMBL" id="VSRR010021101">
    <property type="protein sequence ID" value="MPC63664.1"/>
    <property type="molecule type" value="Genomic_DNA"/>
</dbReference>